<evidence type="ECO:0000313" key="3">
    <source>
        <dbReference type="Proteomes" id="UP000807716"/>
    </source>
</evidence>
<organism evidence="2 3">
    <name type="scientific">Actinomortierella ambigua</name>
    <dbReference type="NCBI Taxonomy" id="1343610"/>
    <lineage>
        <taxon>Eukaryota</taxon>
        <taxon>Fungi</taxon>
        <taxon>Fungi incertae sedis</taxon>
        <taxon>Mucoromycota</taxon>
        <taxon>Mortierellomycotina</taxon>
        <taxon>Mortierellomycetes</taxon>
        <taxon>Mortierellales</taxon>
        <taxon>Mortierellaceae</taxon>
        <taxon>Actinomortierella</taxon>
    </lineage>
</organism>
<dbReference type="GO" id="GO:0090694">
    <property type="term" value="C:Scc2-Scc4 cohesin loading complex"/>
    <property type="evidence" value="ECO:0007669"/>
    <property type="project" value="TreeGrafter"/>
</dbReference>
<name>A0A9P6U8X1_9FUNG</name>
<dbReference type="GO" id="GO:0034087">
    <property type="term" value="P:establishment of mitotic sister chromatid cohesion"/>
    <property type="evidence" value="ECO:0007669"/>
    <property type="project" value="TreeGrafter"/>
</dbReference>
<dbReference type="GO" id="GO:0071169">
    <property type="term" value="P:establishment of protein localization to chromatin"/>
    <property type="evidence" value="ECO:0007669"/>
    <property type="project" value="TreeGrafter"/>
</dbReference>
<feature type="compositionally biased region" description="Low complexity" evidence="1">
    <location>
        <begin position="51"/>
        <end position="79"/>
    </location>
</feature>
<sequence length="1157" mass="130778">MQKEHPVVATPSSDEDPNAQHSDSDYSLGTDDSPHSVDSFQLSAEDDDDNNTNSNSNSNNNNNNSNNSSINNSSSNNDVLDPDDNAEHEDNRATPPLHKAQTSPATSSTSARDLDGEVDDFFLVELERRSPSPRLVHENQPIQERDEEQEREHEHEHAHEREREHKHEHPPQVLPDERQSTESNPLSSSSELVFPTLALPQSPHASLLPPPPYSEETVLLPEKKGEENGEDEEGGTRTTNTKAETTVPSSQTNVLEGPRTVQLLPPQNDNDDSNSSSSSSSTTTTTTTTITTTTDTSMGEEVADGKKKKHTKQLQRGGVVPPPVHTGALPLASAITTSSSSASADNESTCSNRNNNNNNNNTKENGPERGSPALSSNQSRPRSSSLISGAPRSPRTPKSVAFAPDVKEAPEERSTVASDDAGSSDTSSGDEDGEGKELHPQEYQVLLLGTARNTQDIAKTCTKVRADLRRLSRHTAVKFTTCFDRPIDKGELGEYDLCVYFIQALGAQPQDAELLLDIVQRTATLVIISSHNTTSLSRQVSIDTRRHLGVYLNKAMPRLPLFRNPFRTARLSQDYESDAELILRNAVSLRELPRINIAVLLDSVQRDPTRARFTPSWDWHDRLPSLNSLLFSLLFLICVPYLAYNGLHQLTRPKPPAHALLSNLSYDIKHGFATCTLDLETASGRPYRSKEHHPFAIRVLSTDSHVTIEGSEAFQHRSPGADHHTFPGDNKHVVLVNIRGMGLDACHSDVPNLYLHIWFQNGTRVPGTPMRLALPEEQRNCPTPPPLQPSLLLPPEPVAVTEKDGSSTVWERVQRVVASSVPFSQSPMKTQTTTDNTPNRKVADHSQDHDWPRNDQQKKKPRQPSSKKTDQPRHHQQQQKQKQQRQQQQQQQEQKQQHKAQPEEDDFDFTWAFGGDWATQWGRFSSVVSQQFQNAEVPKHLRLAMYEMVGAFQDMYHFCQSASFALRDLFEDAKENVQHFLHDLCDDTYPIIKQVRRSSHKYKKAVRQQFRCYYNHFKAKFEEPDLDQQLHRMLRTRVESVKKVLEQQLPVGRLADAMDQAVFEANLRAQTLMTGSMKDMPERWKKVRLFEQRLAALEQQMNENPRYSRMDARTRRKYAIEMMVRQGYWVPNVEYRTPPIIQHGKEQWRQFRRRFAI</sequence>
<feature type="compositionally biased region" description="Low complexity" evidence="1">
    <location>
        <begin position="181"/>
        <end position="192"/>
    </location>
</feature>
<dbReference type="GO" id="GO:0010468">
    <property type="term" value="P:regulation of gene expression"/>
    <property type="evidence" value="ECO:0007669"/>
    <property type="project" value="InterPro"/>
</dbReference>
<feature type="compositionally biased region" description="Pro residues" evidence="1">
    <location>
        <begin position="782"/>
        <end position="797"/>
    </location>
</feature>
<feature type="compositionally biased region" description="Low complexity" evidence="1">
    <location>
        <begin position="273"/>
        <end position="297"/>
    </location>
</feature>
<feature type="compositionally biased region" description="Low complexity" evidence="1">
    <location>
        <begin position="100"/>
        <end position="111"/>
    </location>
</feature>
<dbReference type="OrthoDB" id="2401697at2759"/>
<feature type="compositionally biased region" description="Basic and acidic residues" evidence="1">
    <location>
        <begin position="148"/>
        <end position="180"/>
    </location>
</feature>
<comment type="caution">
    <text evidence="2">The sequence shown here is derived from an EMBL/GenBank/DDBJ whole genome shotgun (WGS) entry which is preliminary data.</text>
</comment>
<dbReference type="GO" id="GO:0061775">
    <property type="term" value="F:cohesin loader activity"/>
    <property type="evidence" value="ECO:0007669"/>
    <property type="project" value="InterPro"/>
</dbReference>
<accession>A0A9P6U8X1</accession>
<dbReference type="Proteomes" id="UP000807716">
    <property type="component" value="Unassembled WGS sequence"/>
</dbReference>
<dbReference type="GO" id="GO:0003682">
    <property type="term" value="F:chromatin binding"/>
    <property type="evidence" value="ECO:0007669"/>
    <property type="project" value="TreeGrafter"/>
</dbReference>
<feature type="region of interest" description="Disordered" evidence="1">
    <location>
        <begin position="132"/>
        <end position="437"/>
    </location>
</feature>
<dbReference type="AlphaFoldDB" id="A0A9P6U8X1"/>
<feature type="compositionally biased region" description="Low complexity" evidence="1">
    <location>
        <begin position="878"/>
        <end position="894"/>
    </location>
</feature>
<feature type="compositionally biased region" description="Low complexity" evidence="1">
    <location>
        <begin position="374"/>
        <end position="388"/>
    </location>
</feature>
<gene>
    <name evidence="2" type="ORF">DFQ27_001102</name>
</gene>
<dbReference type="PANTHER" id="PTHR21704:SF18">
    <property type="entry name" value="NIPPED-B-LIKE PROTEIN"/>
    <property type="match status" value="1"/>
</dbReference>
<evidence type="ECO:0000313" key="2">
    <source>
        <dbReference type="EMBL" id="KAG0264650.1"/>
    </source>
</evidence>
<feature type="compositionally biased region" description="Basic and acidic residues" evidence="1">
    <location>
        <begin position="841"/>
        <end position="858"/>
    </location>
</feature>
<feature type="region of interest" description="Disordered" evidence="1">
    <location>
        <begin position="1"/>
        <end position="114"/>
    </location>
</feature>
<proteinExistence type="predicted"/>
<feature type="region of interest" description="Disordered" evidence="1">
    <location>
        <begin position="776"/>
        <end position="807"/>
    </location>
</feature>
<evidence type="ECO:0000256" key="1">
    <source>
        <dbReference type="SAM" id="MobiDB-lite"/>
    </source>
</evidence>
<dbReference type="GO" id="GO:1990414">
    <property type="term" value="P:replication-born double-strand break repair via sister chromatid exchange"/>
    <property type="evidence" value="ECO:0007669"/>
    <property type="project" value="TreeGrafter"/>
</dbReference>
<keyword evidence="3" id="KW-1185">Reference proteome</keyword>
<dbReference type="GO" id="GO:0140588">
    <property type="term" value="P:chromatin looping"/>
    <property type="evidence" value="ECO:0007669"/>
    <property type="project" value="InterPro"/>
</dbReference>
<feature type="compositionally biased region" description="Low complexity" evidence="1">
    <location>
        <begin position="332"/>
        <end position="361"/>
    </location>
</feature>
<dbReference type="InterPro" id="IPR033031">
    <property type="entry name" value="Scc2/Nipped-B"/>
</dbReference>
<feature type="compositionally biased region" description="Low complexity" evidence="1">
    <location>
        <begin position="415"/>
        <end position="427"/>
    </location>
</feature>
<feature type="compositionally biased region" description="Polar residues" evidence="1">
    <location>
        <begin position="821"/>
        <end position="839"/>
    </location>
</feature>
<feature type="compositionally biased region" description="Polar residues" evidence="1">
    <location>
        <begin position="242"/>
        <end position="254"/>
    </location>
</feature>
<dbReference type="EMBL" id="JAAAJB010000134">
    <property type="protein sequence ID" value="KAG0264650.1"/>
    <property type="molecule type" value="Genomic_DNA"/>
</dbReference>
<dbReference type="PANTHER" id="PTHR21704">
    <property type="entry name" value="NIPPED-B-LIKE PROTEIN DELANGIN SCC2-RELATED"/>
    <property type="match status" value="1"/>
</dbReference>
<protein>
    <submittedName>
        <fullName evidence="2">Uncharacterized protein</fullName>
    </submittedName>
</protein>
<feature type="compositionally biased region" description="Basic and acidic residues" evidence="1">
    <location>
        <begin position="405"/>
        <end position="414"/>
    </location>
</feature>
<reference evidence="2" key="1">
    <citation type="journal article" date="2020" name="Fungal Divers.">
        <title>Resolving the Mortierellaceae phylogeny through synthesis of multi-gene phylogenetics and phylogenomics.</title>
        <authorList>
            <person name="Vandepol N."/>
            <person name="Liber J."/>
            <person name="Desiro A."/>
            <person name="Na H."/>
            <person name="Kennedy M."/>
            <person name="Barry K."/>
            <person name="Grigoriev I.V."/>
            <person name="Miller A.N."/>
            <person name="O'Donnell K."/>
            <person name="Stajich J.E."/>
            <person name="Bonito G."/>
        </authorList>
    </citation>
    <scope>NUCLEOTIDE SEQUENCE</scope>
    <source>
        <strain evidence="2">BC1065</strain>
    </source>
</reference>
<feature type="region of interest" description="Disordered" evidence="1">
    <location>
        <begin position="821"/>
        <end position="903"/>
    </location>
</feature>